<dbReference type="Proteomes" id="UP000019249">
    <property type="component" value="Unassembled WGS sequence"/>
</dbReference>
<sequence length="391" mass="43992">MNELPLNATVTLQYNQIVDLSVIENFAAHTDLRLQNQEVTLPFRYVRGDEPIYVDNVLIKPDGSSFTDLVYGGYSGNPRPTNFGGYDAEKNQVYFYNLETLEHRFPNREVIYAQVDPNYPKYGVWVRIPFEFAENQTVTYDPAGGELTSDDTQQVFPGEKVTKPNAPTREGYTFEGWAYETEEETVLWDFETQTMPNSPLTLQATWSIQSYALHYNANTMEAVTNVPESQSFTVENYPSVPTETPTREGYTFGGWNTQPDGLGETIQPGESWSELTETTLYAQWKVKDWINPTPDPEPKPDPDPDPIPEPDPTPFDPSPSQPENPGGQLEDNPEGTTGIKDGTFVTVPAKEKETENNSTPVRLPQTGDTPILPYLGLGTLFLLLGLRKWIK</sequence>
<dbReference type="NCBIfam" id="TIGR02543">
    <property type="entry name" value="List_Bact_rpt"/>
    <property type="match status" value="1"/>
</dbReference>
<dbReference type="InterPro" id="IPR013378">
    <property type="entry name" value="InlB-like_B-rpt"/>
</dbReference>
<gene>
    <name evidence="3" type="ORF">MFLO_07002</name>
</gene>
<dbReference type="Gene3D" id="2.60.40.4270">
    <property type="entry name" value="Listeria-Bacteroides repeat domain"/>
    <property type="match status" value="2"/>
</dbReference>
<feature type="compositionally biased region" description="Pro residues" evidence="2">
    <location>
        <begin position="309"/>
        <end position="322"/>
    </location>
</feature>
<accession>A0ABN0RG08</accession>
<evidence type="ECO:0000313" key="4">
    <source>
        <dbReference type="Proteomes" id="UP000019249"/>
    </source>
</evidence>
<dbReference type="RefSeq" id="WP_036097074.1">
    <property type="nucleotide sequence ID" value="NZ_AODF01000011.1"/>
</dbReference>
<dbReference type="InterPro" id="IPR042229">
    <property type="entry name" value="Listeria/Bacterioides_rpt_sf"/>
</dbReference>
<evidence type="ECO:0000256" key="2">
    <source>
        <dbReference type="SAM" id="MobiDB-lite"/>
    </source>
</evidence>
<comment type="caution">
    <text evidence="3">The sequence shown here is derived from an EMBL/GenBank/DDBJ whole genome shotgun (WGS) entry which is preliminary data.</text>
</comment>
<comment type="subcellular location">
    <subcellularLocation>
        <location evidence="1">Cell envelope</location>
    </subcellularLocation>
</comment>
<dbReference type="EMBL" id="AODF01000011">
    <property type="protein sequence ID" value="EUJ32448.1"/>
    <property type="molecule type" value="Genomic_DNA"/>
</dbReference>
<proteinExistence type="predicted"/>
<dbReference type="Pfam" id="PF09479">
    <property type="entry name" value="Flg_new"/>
    <property type="match status" value="2"/>
</dbReference>
<protein>
    <submittedName>
        <fullName evidence="3">Cell wall/surface repeat-containing protein</fullName>
    </submittedName>
</protein>
<name>A0ABN0RG08_9LIST</name>
<keyword evidence="4" id="KW-1185">Reference proteome</keyword>
<feature type="region of interest" description="Disordered" evidence="2">
    <location>
        <begin position="289"/>
        <end position="364"/>
    </location>
</feature>
<reference evidence="3 4" key="1">
    <citation type="journal article" date="2014" name="Int. J. Syst. Evol. Microbiol.">
        <title>Listeria floridensis sp. nov., Listeria aquatica sp. nov., Listeria cornellensis sp. nov., Listeria riparia sp. nov. and Listeria grandensis sp. nov., from agricultural and natural environments.</title>
        <authorList>
            <person name="den Bakker H.C."/>
            <person name="Warchocki S."/>
            <person name="Wright E.M."/>
            <person name="Allred A.F."/>
            <person name="Ahlstrom C."/>
            <person name="Manuel C.S."/>
            <person name="Stasiewicz M.J."/>
            <person name="Burrell A."/>
            <person name="Roof S."/>
            <person name="Strawn L."/>
            <person name="Fortes E.D."/>
            <person name="Nightingale K.K."/>
            <person name="Kephart D."/>
            <person name="Wiedmann M."/>
        </authorList>
    </citation>
    <scope>NUCLEOTIDE SEQUENCE [LARGE SCALE GENOMIC DNA]</scope>
    <source>
        <strain evidence="3 4">FSL S10-1187</strain>
    </source>
</reference>
<evidence type="ECO:0000256" key="1">
    <source>
        <dbReference type="ARBA" id="ARBA00004196"/>
    </source>
</evidence>
<feature type="region of interest" description="Disordered" evidence="2">
    <location>
        <begin position="241"/>
        <end position="268"/>
    </location>
</feature>
<organism evidence="3 4">
    <name type="scientific">Listeria floridensis FSL S10-1187</name>
    <dbReference type="NCBI Taxonomy" id="1265817"/>
    <lineage>
        <taxon>Bacteria</taxon>
        <taxon>Bacillati</taxon>
        <taxon>Bacillota</taxon>
        <taxon>Bacilli</taxon>
        <taxon>Bacillales</taxon>
        <taxon>Listeriaceae</taxon>
        <taxon>Listeria</taxon>
    </lineage>
</organism>
<evidence type="ECO:0000313" key="3">
    <source>
        <dbReference type="EMBL" id="EUJ32448.1"/>
    </source>
</evidence>